<feature type="domain" description="CBS" evidence="10">
    <location>
        <begin position="203"/>
        <end position="259"/>
    </location>
</feature>
<keyword evidence="8" id="KW-0129">CBS domain</keyword>
<dbReference type="STRING" id="592015.HMPREF1705_04632"/>
<dbReference type="Gene3D" id="1.10.357.20">
    <property type="entry name" value="SLC41 divalent cation transporters, integral membrane domain"/>
    <property type="match status" value="1"/>
</dbReference>
<evidence type="ECO:0000256" key="8">
    <source>
        <dbReference type="PROSITE-ProRule" id="PRU00703"/>
    </source>
</evidence>
<comment type="function">
    <text evidence="9">Acts as a magnesium transporter.</text>
</comment>
<dbReference type="Gene3D" id="1.25.60.10">
    <property type="entry name" value="MgtE N-terminal domain-like"/>
    <property type="match status" value="1"/>
</dbReference>
<dbReference type="PANTHER" id="PTHR43773:SF1">
    <property type="entry name" value="MAGNESIUM TRANSPORTER MGTE"/>
    <property type="match status" value="1"/>
</dbReference>
<dbReference type="InterPro" id="IPR046342">
    <property type="entry name" value="CBS_dom_sf"/>
</dbReference>
<dbReference type="PANTHER" id="PTHR43773">
    <property type="entry name" value="MAGNESIUM TRANSPORTER MGTE"/>
    <property type="match status" value="1"/>
</dbReference>
<feature type="transmembrane region" description="Helical" evidence="9">
    <location>
        <begin position="365"/>
        <end position="382"/>
    </location>
</feature>
<reference evidence="12" key="1">
    <citation type="submission" date="2012-09" db="EMBL/GenBank/DDBJ databases">
        <authorList>
            <person name="Weinstock G."/>
            <person name="Sodergren E."/>
            <person name="Clifton S."/>
            <person name="Fulton L."/>
            <person name="Fulton B."/>
            <person name="Courtney L."/>
            <person name="Fronick C."/>
            <person name="Harrison M."/>
            <person name="Strong C."/>
            <person name="Farmer C."/>
            <person name="Delehaunty K."/>
            <person name="Markovic C."/>
            <person name="Hall O."/>
            <person name="Minx P."/>
            <person name="Tomlinson C."/>
            <person name="Mitreva M."/>
            <person name="Nelson J."/>
            <person name="Hou S."/>
            <person name="Wollam A."/>
            <person name="Pepin K.H."/>
            <person name="Johnson M."/>
            <person name="Bhonagiri V."/>
            <person name="Nash W.E."/>
            <person name="Suruliraj S."/>
            <person name="Warren W."/>
            <person name="Chinwalla A."/>
            <person name="Mardis E.R."/>
            <person name="Wilson R.K."/>
        </authorList>
    </citation>
    <scope>NUCLEOTIDE SEQUENCE [LARGE SCALE GENOMIC DNA]</scope>
    <source>
        <strain evidence="12">OS1</strain>
    </source>
</reference>
<evidence type="ECO:0000313" key="11">
    <source>
        <dbReference type="EMBL" id="KRT34438.1"/>
    </source>
</evidence>
<dbReference type="NCBIfam" id="TIGR00400">
    <property type="entry name" value="mgtE"/>
    <property type="match status" value="1"/>
</dbReference>
<keyword evidence="3 9" id="KW-0813">Transport</keyword>
<proteinExistence type="inferred from homology"/>
<dbReference type="GO" id="GO:0015095">
    <property type="term" value="F:magnesium ion transmembrane transporter activity"/>
    <property type="evidence" value="ECO:0007669"/>
    <property type="project" value="UniProtKB-UniRule"/>
</dbReference>
<organism evidence="11 12">
    <name type="scientific">Acetomicrobium hydrogeniformans ATCC BAA-1850</name>
    <dbReference type="NCBI Taxonomy" id="592015"/>
    <lineage>
        <taxon>Bacteria</taxon>
        <taxon>Thermotogati</taxon>
        <taxon>Synergistota</taxon>
        <taxon>Synergistia</taxon>
        <taxon>Synergistales</taxon>
        <taxon>Acetomicrobiaceae</taxon>
        <taxon>Acetomicrobium</taxon>
    </lineage>
</organism>
<feature type="transmembrane region" description="Helical" evidence="9">
    <location>
        <begin position="422"/>
        <end position="444"/>
    </location>
</feature>
<keyword evidence="9" id="KW-0479">Metal-binding</keyword>
<accession>A0A0T5X7Z3</accession>
<protein>
    <recommendedName>
        <fullName evidence="9">Magnesium transporter MgtE</fullName>
    </recommendedName>
</protein>
<feature type="transmembrane region" description="Helical" evidence="9">
    <location>
        <begin position="388"/>
        <end position="410"/>
    </location>
</feature>
<evidence type="ECO:0000259" key="10">
    <source>
        <dbReference type="PROSITE" id="PS51371"/>
    </source>
</evidence>
<dbReference type="Pfam" id="PF01769">
    <property type="entry name" value="MgtE"/>
    <property type="match status" value="1"/>
</dbReference>
<evidence type="ECO:0000313" key="12">
    <source>
        <dbReference type="Proteomes" id="UP000005273"/>
    </source>
</evidence>
<evidence type="ECO:0000256" key="9">
    <source>
        <dbReference type="RuleBase" id="RU362011"/>
    </source>
</evidence>
<evidence type="ECO:0000256" key="1">
    <source>
        <dbReference type="ARBA" id="ARBA00004141"/>
    </source>
</evidence>
<dbReference type="Gene3D" id="3.10.580.10">
    <property type="entry name" value="CBS-domain"/>
    <property type="match status" value="1"/>
</dbReference>
<dbReference type="SUPFAM" id="SSF158791">
    <property type="entry name" value="MgtE N-terminal domain-like"/>
    <property type="match status" value="1"/>
</dbReference>
<dbReference type="PROSITE" id="PS51371">
    <property type="entry name" value="CBS"/>
    <property type="match status" value="1"/>
</dbReference>
<dbReference type="GO" id="GO:0005886">
    <property type="term" value="C:plasma membrane"/>
    <property type="evidence" value="ECO:0007669"/>
    <property type="project" value="UniProtKB-SubCell"/>
</dbReference>
<dbReference type="Pfam" id="PF00571">
    <property type="entry name" value="CBS"/>
    <property type="match status" value="2"/>
</dbReference>
<dbReference type="CDD" id="cd04606">
    <property type="entry name" value="CBS_pair_Mg_transporter"/>
    <property type="match status" value="1"/>
</dbReference>
<evidence type="ECO:0000256" key="3">
    <source>
        <dbReference type="ARBA" id="ARBA00022448"/>
    </source>
</evidence>
<dbReference type="GO" id="GO:0046872">
    <property type="term" value="F:metal ion binding"/>
    <property type="evidence" value="ECO:0007669"/>
    <property type="project" value="UniProtKB-KW"/>
</dbReference>
<dbReference type="Proteomes" id="UP000005273">
    <property type="component" value="Unassembled WGS sequence"/>
</dbReference>
<keyword evidence="6 9" id="KW-1133">Transmembrane helix</keyword>
<dbReference type="InterPro" id="IPR006668">
    <property type="entry name" value="Mg_transptr_MgtE_intracell_dom"/>
</dbReference>
<sequence length="453" mass="50002">MEQRNIDFFKETVEEMLEKQDLEALRLYLEELHPYEIGALLDELEESEQLVILSLTLPEAAAEALEHLDYDDQYRLLDHLDEESASKIIAAMGRDAIADLLMAIHPNKAQEIMAMIPREYLESIKFLMSYPEDSAGGIMSLDYIQARQYWTIERVIEHFRKVGRKQSVANYIYIVDAVGKLVGVLSLKELLLNEPKTKVEDVMHTNIITVLATADQEEAAKLMSQYDLMILPVVNEQARLVGVITADDIMDVIEEEDTEDIHRLGGSQPLDLPYLESTLTTLFSKRIGWLVVLFATQAVTSNILKHYEGVLSSVVALTFFMPLLAGVGGNSGTQASSLIIRGLALGEITVHDIAVILFKELRVSALIGIVMGTIGYFFAWTVSGSTGVATVVAVTVTVVLIVSSTIGAILPIVGRAFRLDPAVFSAPLITTVVDITSLMVYFNIAIKLLKLGG</sequence>
<dbReference type="SUPFAM" id="SSF161093">
    <property type="entry name" value="MgtE membrane domain-like"/>
    <property type="match status" value="1"/>
</dbReference>
<keyword evidence="4 9" id="KW-0812">Transmembrane</keyword>
<name>A0A0T5X7Z3_9BACT</name>
<dbReference type="InterPro" id="IPR006667">
    <property type="entry name" value="SLC41_membr_dom"/>
</dbReference>
<dbReference type="SUPFAM" id="SSF54631">
    <property type="entry name" value="CBS-domain pair"/>
    <property type="match status" value="1"/>
</dbReference>
<comment type="caution">
    <text evidence="9">Lacks conserved residue(s) required for the propagation of feature annotation.</text>
</comment>
<keyword evidence="5 9" id="KW-0460">Magnesium</keyword>
<keyword evidence="12" id="KW-1185">Reference proteome</keyword>
<dbReference type="AlphaFoldDB" id="A0A0T5X7Z3"/>
<dbReference type="OrthoDB" id="9790355at2"/>
<dbReference type="InterPro" id="IPR006669">
    <property type="entry name" value="MgtE_transporter"/>
</dbReference>
<dbReference type="InterPro" id="IPR000644">
    <property type="entry name" value="CBS_dom"/>
</dbReference>
<dbReference type="SMART" id="SM00924">
    <property type="entry name" value="MgtE_N"/>
    <property type="match status" value="1"/>
</dbReference>
<comment type="caution">
    <text evidence="11">The sequence shown here is derived from an EMBL/GenBank/DDBJ whole genome shotgun (WGS) entry which is preliminary data.</text>
</comment>
<evidence type="ECO:0000256" key="2">
    <source>
        <dbReference type="ARBA" id="ARBA00009749"/>
    </source>
</evidence>
<dbReference type="InterPro" id="IPR038076">
    <property type="entry name" value="MgtE_N_sf"/>
</dbReference>
<dbReference type="eggNOG" id="COG2239">
    <property type="taxonomic scope" value="Bacteria"/>
</dbReference>
<evidence type="ECO:0000256" key="4">
    <source>
        <dbReference type="ARBA" id="ARBA00022692"/>
    </source>
</evidence>
<dbReference type="SMART" id="SM00116">
    <property type="entry name" value="CBS"/>
    <property type="match status" value="1"/>
</dbReference>
<comment type="subunit">
    <text evidence="9">Homodimer.</text>
</comment>
<keyword evidence="7 9" id="KW-0472">Membrane</keyword>
<dbReference type="Pfam" id="PF03448">
    <property type="entry name" value="MgtE_N"/>
    <property type="match status" value="1"/>
</dbReference>
<evidence type="ECO:0000256" key="6">
    <source>
        <dbReference type="ARBA" id="ARBA00022989"/>
    </source>
</evidence>
<dbReference type="EMBL" id="ACJX03000001">
    <property type="protein sequence ID" value="KRT34438.1"/>
    <property type="molecule type" value="Genomic_DNA"/>
</dbReference>
<evidence type="ECO:0000256" key="7">
    <source>
        <dbReference type="ARBA" id="ARBA00023136"/>
    </source>
</evidence>
<dbReference type="InterPro" id="IPR036739">
    <property type="entry name" value="SLC41_membr_dom_sf"/>
</dbReference>
<keyword evidence="9" id="KW-1003">Cell membrane</keyword>
<evidence type="ECO:0000256" key="5">
    <source>
        <dbReference type="ARBA" id="ARBA00022842"/>
    </source>
</evidence>
<comment type="similarity">
    <text evidence="2 9">Belongs to the SLC41A transporter family.</text>
</comment>
<dbReference type="RefSeq" id="WP_009200680.1">
    <property type="nucleotide sequence ID" value="NZ_ACJX03000001.1"/>
</dbReference>
<gene>
    <name evidence="11" type="ORF">HMPREF1705_04632</name>
</gene>
<comment type="subcellular location">
    <subcellularLocation>
        <location evidence="9">Cell membrane</location>
        <topology evidence="9">Multi-pass membrane protein</topology>
    </subcellularLocation>
    <subcellularLocation>
        <location evidence="1">Membrane</location>
        <topology evidence="1">Multi-pass membrane protein</topology>
    </subcellularLocation>
</comment>